<dbReference type="GO" id="GO:0006813">
    <property type="term" value="P:potassium ion transport"/>
    <property type="evidence" value="ECO:0007669"/>
    <property type="project" value="InterPro"/>
</dbReference>
<evidence type="ECO:0000256" key="6">
    <source>
        <dbReference type="ARBA" id="ARBA00022989"/>
    </source>
</evidence>
<evidence type="ECO:0000256" key="4">
    <source>
        <dbReference type="ARBA" id="ARBA00022449"/>
    </source>
</evidence>
<evidence type="ECO:0000313" key="13">
    <source>
        <dbReference type="Proteomes" id="UP000092695"/>
    </source>
</evidence>
<dbReference type="InterPro" id="IPR006153">
    <property type="entry name" value="Cation/H_exchanger_TM"/>
</dbReference>
<name>A0A193LFQ3_9GAMM</name>
<dbReference type="Gene3D" id="3.40.50.720">
    <property type="entry name" value="NAD(P)-binding Rossmann-like Domain"/>
    <property type="match status" value="1"/>
</dbReference>
<evidence type="ECO:0000259" key="10">
    <source>
        <dbReference type="Pfam" id="PF00999"/>
    </source>
</evidence>
<feature type="transmembrane region" description="Helical" evidence="9">
    <location>
        <begin position="84"/>
        <end position="107"/>
    </location>
</feature>
<dbReference type="PANTHER" id="PTHR42751">
    <property type="entry name" value="SODIUM/HYDROGEN EXCHANGER FAMILY/TRKA DOMAIN PROTEIN"/>
    <property type="match status" value="1"/>
</dbReference>
<dbReference type="InterPro" id="IPR036291">
    <property type="entry name" value="NAD(P)-bd_dom_sf"/>
</dbReference>
<accession>A0A193LFQ3</accession>
<dbReference type="STRING" id="1548547.BA177_09275"/>
<reference evidence="12 13" key="1">
    <citation type="submission" date="2016-06" db="EMBL/GenBank/DDBJ databases">
        <title>Complete genome sequence of a deep-branching marine Gamma Proteobacterium Woeseia oceani type strain XK5.</title>
        <authorList>
            <person name="Mu D."/>
            <person name="Du Z."/>
        </authorList>
    </citation>
    <scope>NUCLEOTIDE SEQUENCE [LARGE SCALE GENOMIC DNA]</scope>
    <source>
        <strain evidence="12 13">XK5</strain>
    </source>
</reference>
<feature type="domain" description="Cation/H+ exchanger transmembrane" evidence="10">
    <location>
        <begin position="18"/>
        <end position="358"/>
    </location>
</feature>
<gene>
    <name evidence="12" type="ORF">BA177_09275</name>
</gene>
<keyword evidence="13" id="KW-1185">Reference proteome</keyword>
<feature type="transmembrane region" description="Helical" evidence="9">
    <location>
        <begin position="119"/>
        <end position="141"/>
    </location>
</feature>
<sequence length="536" mass="57558">MDFYWITTALGDIVWLALAFALGLLSRVIGLPPLVGYLAAGFLLNGTGVVSGDVLQQFADLGITLLLFTVGLKLNLRSLAKPQIWAVTGLHTTLVVAVFGLAVYALALFGTPFFAGLDFPQSILVAFALSFSSTVFVVKVLEEKGEMATPHGRIAIGILIMQDLAAVVFLAVSSGKSPSQWALLLVLLVLLRPLLHRLLQRVGHGELLVLFGFVLALGGAEIFELVGLKGDLGALLLGVLISNHSKAEEMAKTMLGFKDLFLLGFFLSIGLSGELTYETFIVGALIAPFVFVKAGLFFALLAYFRLRARTAFLASANLTNFSEFGLIVAMIGVTNGWLDREWLVVLAVALSLSFAIAATLNAMANDLYARHRPLWQRLQRSGRLPDDQPHDIDNATIAIVGMGGVGTGAYDTMRESFGDHVVGVEIDPITVKNQRGMNRKVLLGDPSDADFWDRVQATHTLDLIMLALPKLSTSLEVIEQLKLTSFKGRIAATARFPDEVVALQKAGASTVFNIYTEAGAGYAAHVAATTSPQPAE</sequence>
<dbReference type="OrthoDB" id="3418949at2"/>
<dbReference type="EMBL" id="CP016268">
    <property type="protein sequence ID" value="ANO51365.1"/>
    <property type="molecule type" value="Genomic_DNA"/>
</dbReference>
<dbReference type="SUPFAM" id="SSF51735">
    <property type="entry name" value="NAD(P)-binding Rossmann-fold domains"/>
    <property type="match status" value="1"/>
</dbReference>
<dbReference type="GO" id="GO:1902600">
    <property type="term" value="P:proton transmembrane transport"/>
    <property type="evidence" value="ECO:0007669"/>
    <property type="project" value="InterPro"/>
</dbReference>
<feature type="transmembrane region" description="Helical" evidence="9">
    <location>
        <begin position="153"/>
        <end position="172"/>
    </location>
</feature>
<dbReference type="Pfam" id="PF02254">
    <property type="entry name" value="TrkA_N"/>
    <property type="match status" value="1"/>
</dbReference>
<dbReference type="Proteomes" id="UP000092695">
    <property type="component" value="Chromosome"/>
</dbReference>
<evidence type="ECO:0000256" key="1">
    <source>
        <dbReference type="ARBA" id="ARBA00004141"/>
    </source>
</evidence>
<organism evidence="12 13">
    <name type="scientific">Woeseia oceani</name>
    <dbReference type="NCBI Taxonomy" id="1548547"/>
    <lineage>
        <taxon>Bacteria</taxon>
        <taxon>Pseudomonadati</taxon>
        <taxon>Pseudomonadota</taxon>
        <taxon>Gammaproteobacteria</taxon>
        <taxon>Woeseiales</taxon>
        <taxon>Woeseiaceae</taxon>
        <taxon>Woeseia</taxon>
    </lineage>
</organism>
<keyword evidence="7" id="KW-0406">Ion transport</keyword>
<keyword evidence="8 9" id="KW-0472">Membrane</keyword>
<evidence type="ECO:0000256" key="5">
    <source>
        <dbReference type="ARBA" id="ARBA00022692"/>
    </source>
</evidence>
<feature type="transmembrane region" description="Helical" evidence="9">
    <location>
        <begin position="311"/>
        <end position="331"/>
    </location>
</feature>
<feature type="transmembrane region" description="Helical" evidence="9">
    <location>
        <begin position="178"/>
        <end position="195"/>
    </location>
</feature>
<dbReference type="PANTHER" id="PTHR42751:SF1">
    <property type="entry name" value="CATION_PROTON ANTIPORTER YBAL-RELATED"/>
    <property type="match status" value="1"/>
</dbReference>
<feature type="domain" description="RCK N-terminal" evidence="11">
    <location>
        <begin position="397"/>
        <end position="513"/>
    </location>
</feature>
<keyword evidence="4" id="KW-0050">Antiport</keyword>
<comment type="subcellular location">
    <subcellularLocation>
        <location evidence="1">Membrane</location>
        <topology evidence="1">Multi-pass membrane protein</topology>
    </subcellularLocation>
</comment>
<feature type="transmembrane region" description="Helical" evidence="9">
    <location>
        <begin position="279"/>
        <end position="304"/>
    </location>
</feature>
<proteinExistence type="inferred from homology"/>
<dbReference type="GO" id="GO:0016020">
    <property type="term" value="C:membrane"/>
    <property type="evidence" value="ECO:0007669"/>
    <property type="project" value="UniProtKB-SubCell"/>
</dbReference>
<dbReference type="AlphaFoldDB" id="A0A193LFQ3"/>
<evidence type="ECO:0000256" key="9">
    <source>
        <dbReference type="SAM" id="Phobius"/>
    </source>
</evidence>
<dbReference type="Pfam" id="PF00999">
    <property type="entry name" value="Na_H_Exchanger"/>
    <property type="match status" value="1"/>
</dbReference>
<dbReference type="RefSeq" id="WP_068615637.1">
    <property type="nucleotide sequence ID" value="NZ_CP016268.1"/>
</dbReference>
<feature type="transmembrane region" description="Helical" evidence="9">
    <location>
        <begin position="54"/>
        <end position="72"/>
    </location>
</feature>
<evidence type="ECO:0000256" key="8">
    <source>
        <dbReference type="ARBA" id="ARBA00023136"/>
    </source>
</evidence>
<dbReference type="KEGG" id="woc:BA177_09275"/>
<evidence type="ECO:0000256" key="7">
    <source>
        <dbReference type="ARBA" id="ARBA00023065"/>
    </source>
</evidence>
<feature type="transmembrane region" description="Helical" evidence="9">
    <location>
        <begin position="343"/>
        <end position="364"/>
    </location>
</feature>
<feature type="transmembrane region" description="Helical" evidence="9">
    <location>
        <begin position="202"/>
        <end position="220"/>
    </location>
</feature>
<dbReference type="Gene3D" id="1.20.1530.20">
    <property type="match status" value="1"/>
</dbReference>
<evidence type="ECO:0000259" key="11">
    <source>
        <dbReference type="Pfam" id="PF02254"/>
    </source>
</evidence>
<dbReference type="GO" id="GO:0015297">
    <property type="term" value="F:antiporter activity"/>
    <property type="evidence" value="ECO:0007669"/>
    <property type="project" value="UniProtKB-KW"/>
</dbReference>
<evidence type="ECO:0000313" key="12">
    <source>
        <dbReference type="EMBL" id="ANO51365.1"/>
    </source>
</evidence>
<keyword evidence="6 9" id="KW-1133">Transmembrane helix</keyword>
<dbReference type="InterPro" id="IPR003148">
    <property type="entry name" value="RCK_N"/>
</dbReference>
<keyword evidence="3" id="KW-0813">Transport</keyword>
<evidence type="ECO:0000256" key="2">
    <source>
        <dbReference type="ARBA" id="ARBA00005551"/>
    </source>
</evidence>
<evidence type="ECO:0000256" key="3">
    <source>
        <dbReference type="ARBA" id="ARBA00022448"/>
    </source>
</evidence>
<protein>
    <submittedName>
        <fullName evidence="12">Potassium transporter Kef</fullName>
    </submittedName>
</protein>
<keyword evidence="5 9" id="KW-0812">Transmembrane</keyword>
<comment type="similarity">
    <text evidence="2">Belongs to the monovalent cation:proton antiporter 2 (CPA2) transporter (TC 2.A.37) family.</text>
</comment>
<dbReference type="InterPro" id="IPR038770">
    <property type="entry name" value="Na+/solute_symporter_sf"/>
</dbReference>